<proteinExistence type="predicted"/>
<evidence type="ECO:0000313" key="1">
    <source>
        <dbReference type="EMBL" id="AAS95613.1"/>
    </source>
</evidence>
<evidence type="ECO:0000313" key="2">
    <source>
        <dbReference type="Proteomes" id="UP000002194"/>
    </source>
</evidence>
<dbReference type="PhylomeDB" id="Q72CZ8"/>
<dbReference type="OrthoDB" id="5460233at2"/>
<protein>
    <submittedName>
        <fullName evidence="1">Uncharacterized protein</fullName>
    </submittedName>
</protein>
<dbReference type="PATRIC" id="fig|882.5.peg.1070"/>
<accession>Q72CZ8</accession>
<dbReference type="eggNOG" id="ENOG5031883">
    <property type="taxonomic scope" value="Bacteria"/>
</dbReference>
<reference evidence="1 2" key="1">
    <citation type="journal article" date="2004" name="Nat. Biotechnol.">
        <title>The genome sequence of the anaerobic, sulfate-reducing bacterium Desulfovibrio vulgaris Hildenborough.</title>
        <authorList>
            <person name="Heidelberg J.F."/>
            <person name="Seshadri R."/>
            <person name="Haveman S.A."/>
            <person name="Hemme C.L."/>
            <person name="Paulsen I.T."/>
            <person name="Kolonay J.F."/>
            <person name="Eisen J.A."/>
            <person name="Ward N."/>
            <person name="Methe B."/>
            <person name="Brinkac L.M."/>
            <person name="Daugherty S.C."/>
            <person name="Deboy R.T."/>
            <person name="Dodson R.J."/>
            <person name="Durkin A.S."/>
            <person name="Madupu R."/>
            <person name="Nelson W.C."/>
            <person name="Sullivan S.A."/>
            <person name="Fouts D."/>
            <person name="Haft D.H."/>
            <person name="Selengut J."/>
            <person name="Peterson J.D."/>
            <person name="Davidsen T.M."/>
            <person name="Zafar N."/>
            <person name="Zhou L."/>
            <person name="Radune D."/>
            <person name="Dimitrov G."/>
            <person name="Hance M."/>
            <person name="Tran K."/>
            <person name="Khouri H."/>
            <person name="Gill J."/>
            <person name="Utterback T.R."/>
            <person name="Feldblyum T.V."/>
            <person name="Wall J.D."/>
            <person name="Voordouw G."/>
            <person name="Fraser C.M."/>
        </authorList>
    </citation>
    <scope>NUCLEOTIDE SEQUENCE [LARGE SCALE GENOMIC DNA]</scope>
    <source>
        <strain evidence="2">ATCC 29579 / DSM 644 / NCIMB 8303 / VKM B-1760 / Hildenborough</strain>
    </source>
</reference>
<dbReference type="HOGENOM" id="CLU_140904_0_0_7"/>
<sequence>MAEHRKKVASLCVRNSANTGRTLEFFPASEWEGPEGFYRIRVGRKWMDGTHGAKRFFSTDEIAAVVAQHLFGGDLDTAARTPDRPEALGRGVRVSAPTGGEESPHEVTHVVTEAPMQGRDGRWYVGVHLYGRGVVMVPAEACILKHQASHAR</sequence>
<dbReference type="AlphaFoldDB" id="Q72CZ8"/>
<gene>
    <name evidence="1" type="ordered locus">DVU_1133</name>
</gene>
<dbReference type="RefSeq" id="WP_010938432.1">
    <property type="nucleotide sequence ID" value="NC_002937.3"/>
</dbReference>
<dbReference type="EnsemblBacteria" id="AAS95613">
    <property type="protein sequence ID" value="AAS95613"/>
    <property type="gene ID" value="DVU_1133"/>
</dbReference>
<keyword evidence="2" id="KW-1185">Reference proteome</keyword>
<organism evidence="1 2">
    <name type="scientific">Nitratidesulfovibrio vulgaris (strain ATCC 29579 / DSM 644 / CCUG 34227 / NCIMB 8303 / VKM B-1760 / Hildenborough)</name>
    <name type="common">Desulfovibrio vulgaris</name>
    <dbReference type="NCBI Taxonomy" id="882"/>
    <lineage>
        <taxon>Bacteria</taxon>
        <taxon>Pseudomonadati</taxon>
        <taxon>Thermodesulfobacteriota</taxon>
        <taxon>Desulfovibrionia</taxon>
        <taxon>Desulfovibrionales</taxon>
        <taxon>Desulfovibrionaceae</taxon>
        <taxon>Nitratidesulfovibrio</taxon>
    </lineage>
</organism>
<dbReference type="PaxDb" id="882-DVU_1133"/>
<name>Q72CZ8_NITV2</name>
<dbReference type="EMBL" id="AE017285">
    <property type="protein sequence ID" value="AAS95613.1"/>
    <property type="molecule type" value="Genomic_DNA"/>
</dbReference>
<dbReference type="KEGG" id="dvu:DVU_1133"/>
<dbReference type="STRING" id="882.DVU_1133"/>
<dbReference type="Proteomes" id="UP000002194">
    <property type="component" value="Chromosome"/>
</dbReference>